<dbReference type="Proteomes" id="UP000250223">
    <property type="component" value="Unassembled WGS sequence"/>
</dbReference>
<gene>
    <name evidence="2" type="ORF">NCTC13028_01387</name>
</gene>
<keyword evidence="1" id="KW-0812">Transmembrane</keyword>
<dbReference type="AlphaFoldDB" id="A0A2X2WEK7"/>
<reference evidence="2 3" key="1">
    <citation type="submission" date="2018-06" db="EMBL/GenBank/DDBJ databases">
        <authorList>
            <consortium name="Pathogen Informatics"/>
            <person name="Doyle S."/>
        </authorList>
    </citation>
    <scope>NUCLEOTIDE SEQUENCE [LARGE SCALE GENOMIC DNA]</scope>
    <source>
        <strain evidence="2 3">NCTC13028</strain>
    </source>
</reference>
<sequence length="343" mass="39673">MFNIVKFIKKHIKIIVIILMCFFILFIQNHHFYKNNDTMTIPTIKDVSTFENKITKPIKNILPNEKNLQGYGIRLFDSNGNFIKSDSITYENKMMSYYISFVNANPYNDSIGFMIIIDGQIQPFFVDGKNNSKVIHNEKLEPYSLINVPVKFNPIINNINKNHTICFLSIFNQDLVPNSDIKYVDYYTAPYTFKLNIPKNLNIYLANEINNNISKLNYSYVSQSESNKWTGINKNGTIKPFTQNNQLTFNKSNKNDTFTFGAVLPEGLYSTIIFVDNKPIEIFNGMKNITWKSKKDTMVSFPFLLKNSLTKGQHQIYSITIPLSDNINEEIFESSKISITILD</sequence>
<accession>A0A2X2WEK7</accession>
<evidence type="ECO:0000256" key="1">
    <source>
        <dbReference type="SAM" id="Phobius"/>
    </source>
</evidence>
<evidence type="ECO:0000313" key="3">
    <source>
        <dbReference type="Proteomes" id="UP000250223"/>
    </source>
</evidence>
<keyword evidence="1" id="KW-0472">Membrane</keyword>
<name>A0A2X2WEK7_CLOCO</name>
<keyword evidence="1" id="KW-1133">Transmembrane helix</keyword>
<protein>
    <submittedName>
        <fullName evidence="2">Uncharacterized protein</fullName>
    </submittedName>
</protein>
<organism evidence="2 3">
    <name type="scientific">Clostridium cochlearium</name>
    <dbReference type="NCBI Taxonomy" id="1494"/>
    <lineage>
        <taxon>Bacteria</taxon>
        <taxon>Bacillati</taxon>
        <taxon>Bacillota</taxon>
        <taxon>Clostridia</taxon>
        <taxon>Eubacteriales</taxon>
        <taxon>Clostridiaceae</taxon>
        <taxon>Clostridium</taxon>
    </lineage>
</organism>
<proteinExistence type="predicted"/>
<evidence type="ECO:0000313" key="2">
    <source>
        <dbReference type="EMBL" id="SQB34475.1"/>
    </source>
</evidence>
<feature type="transmembrane region" description="Helical" evidence="1">
    <location>
        <begin position="12"/>
        <end position="33"/>
    </location>
</feature>
<dbReference type="EMBL" id="UAWC01000010">
    <property type="protein sequence ID" value="SQB34475.1"/>
    <property type="molecule type" value="Genomic_DNA"/>
</dbReference>